<dbReference type="KEGG" id="pic:PICST_67807"/>
<dbReference type="PROSITE" id="PS50181">
    <property type="entry name" value="FBOX"/>
    <property type="match status" value="1"/>
</dbReference>
<evidence type="ECO:0000313" key="6">
    <source>
        <dbReference type="EMBL" id="ABN66736.2"/>
    </source>
</evidence>
<dbReference type="SUPFAM" id="SSF81383">
    <property type="entry name" value="F-box domain"/>
    <property type="match status" value="1"/>
</dbReference>
<dbReference type="AlphaFoldDB" id="A3LV96"/>
<dbReference type="InterPro" id="IPR036047">
    <property type="entry name" value="F-box-like_dom_sf"/>
</dbReference>
<dbReference type="SMART" id="SM00256">
    <property type="entry name" value="FBOX"/>
    <property type="match status" value="1"/>
</dbReference>
<dbReference type="InterPro" id="IPR036322">
    <property type="entry name" value="WD40_repeat_dom_sf"/>
</dbReference>
<dbReference type="SUPFAM" id="SSF50978">
    <property type="entry name" value="WD40 repeat-like"/>
    <property type="match status" value="1"/>
</dbReference>
<sequence length="780" mass="87879">MSDDNELVKADSVTVSTNLPPVFPLLLAVPKYDYRLFNANGKLADVWLQKEYQKLSIKSVSRENRKRNRTGGEQDTEEVFDQDRESTESCDDMIISDTDSNSQLSAAPSSSITSIVAAARENGLVHPPKRRLTSSTFTEAINLSNPVPLVGTNSSSIVYEAMNNSSSTVTTTAVAVSQPQHSQPQRPRTPNAINSPSHTPISDYEEDQPQQLPLPSPSASPVQSGETKISTFDPIENQLKHIPATQVELLELMVNLSGYFNERNQNHLIFRLLQNLNRSSLSTFNELIHNNLRRDLISNLPLEITLKILSFLDHKTLLSLSRVCKNWCKIINNTSIWINLLKRDKLITSDEVIHKELENSEELLEEWSENSHDVNVAQVLYKKRCIIVNRWMDPNYEPLRKSVPVKSDGSKVVTCLQHDDEKIITGVDNKSVFIYSTRTGKLLRELEGHEGGVWALKYTGNTLVTGSTDRTVRIWNMKSGRCTHVFRGHTSTIRCLDIMHPVVIGKDINGADIIFPEYPLLVTGARDHNIHVWRLPINNEDDPEIDERPFDCNDSENPYLIAVLSGHTHSVRSVSGYGNIIISGSYDSTVRVWDLMENGICKHVLTGHHDKVYSTALDFNSRTCFSGSMDSNINIWNFDTGKLLNTLEGHTMLVGLLDLVEGVLVSAAADASLRIWDPKTGKCFSKLEGHTGAITCFEHDGLKVVSGSDKMLKLWDVKEGRFSRDLLNDVAGAIWQVRIDYKRCVAAVQRYRNDEENETFIEILDFSEPPRKRFERLQEQ</sequence>
<dbReference type="Gene3D" id="1.20.1280.50">
    <property type="match status" value="1"/>
</dbReference>
<dbReference type="InterPro" id="IPR015943">
    <property type="entry name" value="WD40/YVTN_repeat-like_dom_sf"/>
</dbReference>
<dbReference type="OMA" id="KTTKIWF"/>
<dbReference type="FunCoup" id="A3LV96">
    <property type="interactions" value="200"/>
</dbReference>
<dbReference type="STRING" id="322104.A3LV96"/>
<evidence type="ECO:0000256" key="4">
    <source>
        <dbReference type="SAM" id="MobiDB-lite"/>
    </source>
</evidence>
<dbReference type="Proteomes" id="UP000002258">
    <property type="component" value="Chromosome 5"/>
</dbReference>
<dbReference type="RefSeq" id="XP_001384765.2">
    <property type="nucleotide sequence ID" value="XM_001384728.1"/>
</dbReference>
<dbReference type="SMART" id="SM00320">
    <property type="entry name" value="WD40"/>
    <property type="match status" value="7"/>
</dbReference>
<evidence type="ECO:0000256" key="2">
    <source>
        <dbReference type="ARBA" id="ARBA00022737"/>
    </source>
</evidence>
<dbReference type="PROSITE" id="PS50082">
    <property type="entry name" value="WD_REPEATS_2"/>
    <property type="match status" value="5"/>
</dbReference>
<dbReference type="InterPro" id="IPR001680">
    <property type="entry name" value="WD40_rpt"/>
</dbReference>
<feature type="compositionally biased region" description="Low complexity" evidence="4">
    <location>
        <begin position="175"/>
        <end position="190"/>
    </location>
</feature>
<dbReference type="PROSITE" id="PS50294">
    <property type="entry name" value="WD_REPEATS_REGION"/>
    <property type="match status" value="3"/>
</dbReference>
<evidence type="ECO:0000259" key="5">
    <source>
        <dbReference type="PROSITE" id="PS50181"/>
    </source>
</evidence>
<dbReference type="PANTHER" id="PTHR19849:SF1">
    <property type="entry name" value="F-BOX_WD REPEAT-CONTAINING PROTEIN 7"/>
    <property type="match status" value="1"/>
</dbReference>
<feature type="repeat" description="WD" evidence="3">
    <location>
        <begin position="605"/>
        <end position="646"/>
    </location>
</feature>
<dbReference type="Pfam" id="PF12937">
    <property type="entry name" value="F-box-like"/>
    <property type="match status" value="1"/>
</dbReference>
<keyword evidence="7" id="KW-1185">Reference proteome</keyword>
<dbReference type="Pfam" id="PF16856">
    <property type="entry name" value="CDC4_D"/>
    <property type="match status" value="1"/>
</dbReference>
<dbReference type="Gene3D" id="2.130.10.10">
    <property type="entry name" value="YVTN repeat-like/Quinoprotein amine dehydrogenase"/>
    <property type="match status" value="1"/>
</dbReference>
<accession>A3LV96</accession>
<dbReference type="GO" id="GO:0010992">
    <property type="term" value="P:ubiquitin recycling"/>
    <property type="evidence" value="ECO:0007669"/>
    <property type="project" value="TreeGrafter"/>
</dbReference>
<dbReference type="InterPro" id="IPR020472">
    <property type="entry name" value="WD40_PAC1"/>
</dbReference>
<feature type="repeat" description="WD" evidence="3">
    <location>
        <begin position="647"/>
        <end position="686"/>
    </location>
</feature>
<dbReference type="InterPro" id="IPR001810">
    <property type="entry name" value="F-box_dom"/>
</dbReference>
<dbReference type="GO" id="GO:0005634">
    <property type="term" value="C:nucleus"/>
    <property type="evidence" value="ECO:0007669"/>
    <property type="project" value="TreeGrafter"/>
</dbReference>
<name>A3LV96_PICST</name>
<dbReference type="GeneID" id="4839125"/>
<dbReference type="GO" id="GO:0005737">
    <property type="term" value="C:cytoplasm"/>
    <property type="evidence" value="ECO:0007669"/>
    <property type="project" value="TreeGrafter"/>
</dbReference>
<keyword evidence="1 3" id="KW-0853">WD repeat</keyword>
<dbReference type="CDD" id="cd00200">
    <property type="entry name" value="WD40"/>
    <property type="match status" value="1"/>
</dbReference>
<feature type="domain" description="F-box" evidence="5">
    <location>
        <begin position="294"/>
        <end position="340"/>
    </location>
</feature>
<feature type="compositionally biased region" description="Polar residues" evidence="4">
    <location>
        <begin position="191"/>
        <end position="200"/>
    </location>
</feature>
<feature type="repeat" description="WD" evidence="3">
    <location>
        <begin position="687"/>
        <end position="725"/>
    </location>
</feature>
<dbReference type="GO" id="GO:0043130">
    <property type="term" value="F:ubiquitin binding"/>
    <property type="evidence" value="ECO:0007669"/>
    <property type="project" value="TreeGrafter"/>
</dbReference>
<dbReference type="InterPro" id="IPR031740">
    <property type="entry name" value="Cdc4_D"/>
</dbReference>
<dbReference type="OrthoDB" id="190105at2759"/>
<dbReference type="EMBL" id="CP000499">
    <property type="protein sequence ID" value="ABN66736.2"/>
    <property type="molecule type" value="Genomic_DNA"/>
</dbReference>
<reference evidence="6 7" key="1">
    <citation type="journal article" date="2007" name="Nat. Biotechnol.">
        <title>Genome sequence of the lignocellulose-bioconverting and xylose-fermenting yeast Pichia stipitis.</title>
        <authorList>
            <person name="Jeffries T.W."/>
            <person name="Grigoriev I.V."/>
            <person name="Grimwood J."/>
            <person name="Laplaza J.M."/>
            <person name="Aerts A."/>
            <person name="Salamov A."/>
            <person name="Schmutz J."/>
            <person name="Lindquist E."/>
            <person name="Dehal P."/>
            <person name="Shapiro H."/>
            <person name="Jin Y.S."/>
            <person name="Passoth V."/>
            <person name="Richardson P.M."/>
        </authorList>
    </citation>
    <scope>NUCLEOTIDE SEQUENCE [LARGE SCALE GENOMIC DNA]</scope>
    <source>
        <strain evidence="7">ATCC 58785 / CBS 6054 / NBRC 10063 / NRRL Y-11545</strain>
    </source>
</reference>
<gene>
    <name evidence="6" type="primary">CDC4</name>
    <name evidence="6" type="ORF">PICST_67807</name>
</gene>
<feature type="repeat" description="WD" evidence="3">
    <location>
        <begin position="446"/>
        <end position="485"/>
    </location>
</feature>
<dbReference type="PANTHER" id="PTHR19849">
    <property type="entry name" value="PHOSPHOLIPASE A-2-ACTIVATING PROTEIN"/>
    <property type="match status" value="1"/>
</dbReference>
<evidence type="ECO:0000256" key="3">
    <source>
        <dbReference type="PROSITE-ProRule" id="PRU00221"/>
    </source>
</evidence>
<keyword evidence="2" id="KW-0677">Repeat</keyword>
<organism evidence="6 7">
    <name type="scientific">Scheffersomyces stipitis (strain ATCC 58785 / CBS 6054 / NBRC 10063 / NRRL Y-11545)</name>
    <name type="common">Yeast</name>
    <name type="synonym">Pichia stipitis</name>
    <dbReference type="NCBI Taxonomy" id="322104"/>
    <lineage>
        <taxon>Eukaryota</taxon>
        <taxon>Fungi</taxon>
        <taxon>Dikarya</taxon>
        <taxon>Ascomycota</taxon>
        <taxon>Saccharomycotina</taxon>
        <taxon>Pichiomycetes</taxon>
        <taxon>Debaryomycetaceae</taxon>
        <taxon>Scheffersomyces</taxon>
    </lineage>
</organism>
<dbReference type="Pfam" id="PF00400">
    <property type="entry name" value="WD40"/>
    <property type="match status" value="5"/>
</dbReference>
<feature type="region of interest" description="Disordered" evidence="4">
    <location>
        <begin position="61"/>
        <end position="89"/>
    </location>
</feature>
<protein>
    <submittedName>
        <fullName evidence="6">F box protein, for ubiquitin-dependent degradation</fullName>
    </submittedName>
</protein>
<dbReference type="eggNOG" id="KOG0274">
    <property type="taxonomic scope" value="Eukaryota"/>
</dbReference>
<proteinExistence type="predicted"/>
<dbReference type="InterPro" id="IPR019775">
    <property type="entry name" value="WD40_repeat_CS"/>
</dbReference>
<dbReference type="PRINTS" id="PR00320">
    <property type="entry name" value="GPROTEINBRPT"/>
</dbReference>
<evidence type="ECO:0000256" key="1">
    <source>
        <dbReference type="ARBA" id="ARBA00022574"/>
    </source>
</evidence>
<dbReference type="InParanoid" id="A3LV96"/>
<evidence type="ECO:0000313" key="7">
    <source>
        <dbReference type="Proteomes" id="UP000002258"/>
    </source>
</evidence>
<dbReference type="HOGENOM" id="CLU_000288_103_3_1"/>
<dbReference type="PROSITE" id="PS00678">
    <property type="entry name" value="WD_REPEATS_1"/>
    <property type="match status" value="3"/>
</dbReference>
<feature type="region of interest" description="Disordered" evidence="4">
    <location>
        <begin position="175"/>
        <end position="227"/>
    </location>
</feature>
<dbReference type="GO" id="GO:0043161">
    <property type="term" value="P:proteasome-mediated ubiquitin-dependent protein catabolic process"/>
    <property type="evidence" value="ECO:0007669"/>
    <property type="project" value="TreeGrafter"/>
</dbReference>
<feature type="repeat" description="WD" evidence="3">
    <location>
        <begin position="564"/>
        <end position="595"/>
    </location>
</feature>